<dbReference type="EMBL" id="JAUMIT010000007">
    <property type="protein sequence ID" value="MDO3695765.1"/>
    <property type="molecule type" value="Genomic_DNA"/>
</dbReference>
<feature type="transmembrane region" description="Helical" evidence="6">
    <location>
        <begin position="258"/>
        <end position="274"/>
    </location>
</feature>
<dbReference type="PANTHER" id="PTHR21716:SF4">
    <property type="entry name" value="TRANSMEMBRANE PROTEIN 245"/>
    <property type="match status" value="1"/>
</dbReference>
<evidence type="ECO:0000313" key="8">
    <source>
        <dbReference type="Proteomes" id="UP001168642"/>
    </source>
</evidence>
<evidence type="ECO:0000256" key="4">
    <source>
        <dbReference type="ARBA" id="ARBA00022989"/>
    </source>
</evidence>
<feature type="transmembrane region" description="Helical" evidence="6">
    <location>
        <begin position="294"/>
        <end position="325"/>
    </location>
</feature>
<comment type="caution">
    <text evidence="7">The sequence shown here is derived from an EMBL/GenBank/DDBJ whole genome shotgun (WGS) entry which is preliminary data.</text>
</comment>
<evidence type="ECO:0000256" key="2">
    <source>
        <dbReference type="ARBA" id="ARBA00009773"/>
    </source>
</evidence>
<feature type="transmembrane region" description="Helical" evidence="6">
    <location>
        <begin position="139"/>
        <end position="161"/>
    </location>
</feature>
<name>A0ABT8VUV4_9FLAO</name>
<feature type="transmembrane region" description="Helical" evidence="6">
    <location>
        <begin position="65"/>
        <end position="86"/>
    </location>
</feature>
<accession>A0ABT8VUV4</accession>
<feature type="transmembrane region" description="Helical" evidence="6">
    <location>
        <begin position="197"/>
        <end position="218"/>
    </location>
</feature>
<dbReference type="Pfam" id="PF01594">
    <property type="entry name" value="AI-2E_transport"/>
    <property type="match status" value="1"/>
</dbReference>
<keyword evidence="8" id="KW-1185">Reference proteome</keyword>
<reference evidence="7" key="1">
    <citation type="submission" date="2023-07" db="EMBL/GenBank/DDBJ databases">
        <title>Wenyingzhuangia sp. chi5 genome sequencing and assembly.</title>
        <authorList>
            <person name="Park S."/>
        </authorList>
    </citation>
    <scope>NUCLEOTIDE SEQUENCE</scope>
    <source>
        <strain evidence="7">Chi5</strain>
    </source>
</reference>
<evidence type="ECO:0000256" key="3">
    <source>
        <dbReference type="ARBA" id="ARBA00022692"/>
    </source>
</evidence>
<dbReference type="RefSeq" id="WP_302885068.1">
    <property type="nucleotide sequence ID" value="NZ_JAUMIT010000007.1"/>
</dbReference>
<protein>
    <submittedName>
        <fullName evidence="7">AI-2E family transporter</fullName>
    </submittedName>
</protein>
<feature type="transmembrane region" description="Helical" evidence="6">
    <location>
        <begin position="224"/>
        <end position="251"/>
    </location>
</feature>
<comment type="similarity">
    <text evidence="2">Belongs to the autoinducer-2 exporter (AI-2E) (TC 2.A.86) family.</text>
</comment>
<organism evidence="7 8">
    <name type="scientific">Wenyingzhuangia gilva</name>
    <dbReference type="NCBI Taxonomy" id="3057677"/>
    <lineage>
        <taxon>Bacteria</taxon>
        <taxon>Pseudomonadati</taxon>
        <taxon>Bacteroidota</taxon>
        <taxon>Flavobacteriia</taxon>
        <taxon>Flavobacteriales</taxon>
        <taxon>Flavobacteriaceae</taxon>
        <taxon>Wenyingzhuangia</taxon>
    </lineage>
</organism>
<dbReference type="PANTHER" id="PTHR21716">
    <property type="entry name" value="TRANSMEMBRANE PROTEIN"/>
    <property type="match status" value="1"/>
</dbReference>
<sequence length="344" mass="38418">MKLIPSNVIRQLFILLSISLIGSLIFINLTAYLSGILGAITLFVILKKYMKKLVNKNWSINISSFTLMFVSFITILLPVLGVFFMLGNKLKKASENSEEIIENIKNKLNEIEQYIGVDITSSINTSEVSKSLSDNIQNLIGGTFNTLMSIAIMYILLYFMLINYNKLNKVIYSYIPFKKKNYELLDQEITSMIKANALGIPLVAIAQGMVALLGFLVFNIENSFFWAVVVTIGSMIPFIGSMLGIIPAFLITYTSGEVFNAWAVLAYGVVFVGATDNLIRLFVLKQLDDAHPLITLFGVIIGIPLFGFIGLIFGPLLMNLFFILIRIYKNEYGNNTQTLDISSD</sequence>
<dbReference type="Proteomes" id="UP001168642">
    <property type="component" value="Unassembled WGS sequence"/>
</dbReference>
<evidence type="ECO:0000313" key="7">
    <source>
        <dbReference type="EMBL" id="MDO3695765.1"/>
    </source>
</evidence>
<gene>
    <name evidence="7" type="ORF">QVZ41_13025</name>
</gene>
<keyword evidence="4 6" id="KW-1133">Transmembrane helix</keyword>
<comment type="subcellular location">
    <subcellularLocation>
        <location evidence="1">Membrane</location>
        <topology evidence="1">Multi-pass membrane protein</topology>
    </subcellularLocation>
</comment>
<proteinExistence type="inferred from homology"/>
<evidence type="ECO:0000256" key="5">
    <source>
        <dbReference type="ARBA" id="ARBA00023136"/>
    </source>
</evidence>
<feature type="transmembrane region" description="Helical" evidence="6">
    <location>
        <begin position="12"/>
        <end position="45"/>
    </location>
</feature>
<keyword evidence="5 6" id="KW-0472">Membrane</keyword>
<keyword evidence="3 6" id="KW-0812">Transmembrane</keyword>
<evidence type="ECO:0000256" key="1">
    <source>
        <dbReference type="ARBA" id="ARBA00004141"/>
    </source>
</evidence>
<evidence type="ECO:0000256" key="6">
    <source>
        <dbReference type="SAM" id="Phobius"/>
    </source>
</evidence>
<dbReference type="InterPro" id="IPR002549">
    <property type="entry name" value="AI-2E-like"/>
</dbReference>